<comment type="caution">
    <text evidence="4">The sequence shown here is derived from an EMBL/GenBank/DDBJ whole genome shotgun (WGS) entry which is preliminary data.</text>
</comment>
<evidence type="ECO:0000256" key="1">
    <source>
        <dbReference type="ARBA" id="ARBA00004613"/>
    </source>
</evidence>
<dbReference type="Pfam" id="PF01522">
    <property type="entry name" value="Polysacc_deac_1"/>
    <property type="match status" value="1"/>
</dbReference>
<dbReference type="Pfam" id="PF13439">
    <property type="entry name" value="Glyco_transf_4"/>
    <property type="match status" value="1"/>
</dbReference>
<protein>
    <submittedName>
        <fullName evidence="4">Polysaccharide deacetylase</fullName>
    </submittedName>
</protein>
<feature type="domain" description="NodB homology" evidence="3">
    <location>
        <begin position="407"/>
        <end position="597"/>
    </location>
</feature>
<dbReference type="InterPro" id="IPR051398">
    <property type="entry name" value="Polysacch_Deacetylase"/>
</dbReference>
<comment type="subcellular location">
    <subcellularLocation>
        <location evidence="1">Secreted</location>
    </subcellularLocation>
</comment>
<sequence length="597" mass="68776">MNILMALSQLEVTGAEVYAVEIGEKLIDRGHNLYFVSDTLTKKNRGKYIPLAFNKRNLFQRLDQIIKLIKIIKQNKIDVVHAHSRASAWSAEIACRLTKTPFITTVHGMQHISKHRKRKQPIGCGYAVCENIQRDLIETFDVDPAKIKVLRNGINLTKFEISKPPKNQKKVISIIGRLSGPKADITYNLLTNSIDLKKYKINIIGGKDIPERFNKFKDRVNFTGYIDNVYEFMANSDLIIGAGRVAMESLLMGRPTLAIGEAKEIGIIDMDTVSKALASNFGDVGDRTPHDFDWNFIRSEIDRGVELKQTPPEVTDLIGENFNIDKIVDALEKTYQREWVRVNKYEIPVIMYHRVIKNIDTESGKHGTYVTTDQFRDHMTILKEGGYIPITFEDLSQIPIYQRFEKKYIILTFDDGYIDNYTYAFPILKEFGFKAVIYLVSDRTYNKWDVDLTDEKTFMMMVLPMLEEMRDSDLIEFGGHTLSHPRLSELSDDEMKEEIFKDKENTEKKLNIRLNSFAYPYGNLDDRAKKLVSDAGYPYGVATDSGSYCLSDDLFEIRRIGIFPTITNFGYKRKIHGNYNFIKIKREKKMQRDVVSG</sequence>
<dbReference type="SUPFAM" id="SSF53756">
    <property type="entry name" value="UDP-Glycosyltransferase/glycogen phosphorylase"/>
    <property type="match status" value="1"/>
</dbReference>
<evidence type="ECO:0000256" key="2">
    <source>
        <dbReference type="ARBA" id="ARBA00022729"/>
    </source>
</evidence>
<dbReference type="InterPro" id="IPR028098">
    <property type="entry name" value="Glyco_trans_4-like_N"/>
</dbReference>
<dbReference type="InterPro" id="IPR011330">
    <property type="entry name" value="Glyco_hydro/deAcase_b/a-brl"/>
</dbReference>
<organism evidence="4 5">
    <name type="scientific">Psychrilyobacter piezotolerans</name>
    <dbReference type="NCBI Taxonomy" id="2293438"/>
    <lineage>
        <taxon>Bacteria</taxon>
        <taxon>Fusobacteriati</taxon>
        <taxon>Fusobacteriota</taxon>
        <taxon>Fusobacteriia</taxon>
        <taxon>Fusobacteriales</taxon>
        <taxon>Fusobacteriaceae</taxon>
        <taxon>Psychrilyobacter</taxon>
    </lineage>
</organism>
<dbReference type="InterPro" id="IPR002509">
    <property type="entry name" value="NODB_dom"/>
</dbReference>
<reference evidence="4 5" key="1">
    <citation type="submission" date="2018-08" db="EMBL/GenBank/DDBJ databases">
        <title>Draft genome sequence of Psychrilyobacter sp. strain SD5 isolated from Black Sea water.</title>
        <authorList>
            <person name="Yadav S."/>
            <person name="Villanueva L."/>
            <person name="Damste J.S.S."/>
        </authorList>
    </citation>
    <scope>NUCLEOTIDE SEQUENCE [LARGE SCALE GENOMIC DNA]</scope>
    <source>
        <strain evidence="4 5">SD5</strain>
    </source>
</reference>
<dbReference type="Gene3D" id="3.20.20.370">
    <property type="entry name" value="Glycoside hydrolase/deacetylase"/>
    <property type="match status" value="1"/>
</dbReference>
<dbReference type="SUPFAM" id="SSF88713">
    <property type="entry name" value="Glycoside hydrolase/deacetylase"/>
    <property type="match status" value="1"/>
</dbReference>
<name>A0ABX9KFC2_9FUSO</name>
<evidence type="ECO:0000259" key="3">
    <source>
        <dbReference type="PROSITE" id="PS51677"/>
    </source>
</evidence>
<dbReference type="PANTHER" id="PTHR34216">
    <property type="match status" value="1"/>
</dbReference>
<dbReference type="PROSITE" id="PS51677">
    <property type="entry name" value="NODB"/>
    <property type="match status" value="1"/>
</dbReference>
<dbReference type="Gene3D" id="3.40.50.2000">
    <property type="entry name" value="Glycogen Phosphorylase B"/>
    <property type="match status" value="2"/>
</dbReference>
<proteinExistence type="predicted"/>
<accession>A0ABX9KFC2</accession>
<keyword evidence="5" id="KW-1185">Reference proteome</keyword>
<evidence type="ECO:0000313" key="5">
    <source>
        <dbReference type="Proteomes" id="UP000263486"/>
    </source>
</evidence>
<gene>
    <name evidence="4" type="ORF">DYH56_11425</name>
</gene>
<keyword evidence="2" id="KW-0732">Signal</keyword>
<dbReference type="Proteomes" id="UP000263486">
    <property type="component" value="Unassembled WGS sequence"/>
</dbReference>
<dbReference type="PANTHER" id="PTHR34216:SF3">
    <property type="entry name" value="POLY-BETA-1,6-N-ACETYL-D-GLUCOSAMINE N-DEACETYLASE"/>
    <property type="match status" value="1"/>
</dbReference>
<dbReference type="EMBL" id="QUAJ01000021">
    <property type="protein sequence ID" value="REI40328.1"/>
    <property type="molecule type" value="Genomic_DNA"/>
</dbReference>
<evidence type="ECO:0000313" key="4">
    <source>
        <dbReference type="EMBL" id="REI40328.1"/>
    </source>
</evidence>
<dbReference type="CDD" id="cd10918">
    <property type="entry name" value="CE4_NodB_like_5s_6s"/>
    <property type="match status" value="1"/>
</dbReference>
<dbReference type="RefSeq" id="WP_114643005.1">
    <property type="nucleotide sequence ID" value="NZ_JAACIO010000015.1"/>
</dbReference>